<evidence type="ECO:0000256" key="2">
    <source>
        <dbReference type="SAM" id="SignalP"/>
    </source>
</evidence>
<dbReference type="GO" id="GO:0030288">
    <property type="term" value="C:outer membrane-bounded periplasmic space"/>
    <property type="evidence" value="ECO:0007669"/>
    <property type="project" value="TreeGrafter"/>
</dbReference>
<sequence length="350" mass="38638">MKKRLCSLLLMLIILVAPALAETDEGDPVLIYSATDAPAIQPVLEAFRAANPDLAAEYREFNTMELHERIKSLEDEGYPDLVISSAMDLQVRLVNDGFARPFDDPVLDELPAWANWRNEAFGFSYEPVVFVYNKAAFAGRPLPTTHEDLATALRSDGAFFQHRVGSYDVRTSGVGYLVATQDEVTSSLSGRLKESLGRAFTQVYCCTSQLLDAIAEGDLVLGYNLLGSYALARAQRDPRIGVIVPEDYALVVSRVAFITKKAPNPGGAERFLRFLLSFQGQQVIADNGELIALHPRATGPFSIDALTGEQLPNFHPIVLGPALMVYLDQSKRRRFISEWQNALLYDPVAP</sequence>
<dbReference type="Pfam" id="PF13531">
    <property type="entry name" value="SBP_bac_11"/>
    <property type="match status" value="1"/>
</dbReference>
<name>A0A917ZFQ1_9GAMM</name>
<protein>
    <submittedName>
        <fullName evidence="3">Iron ABC transporter</fullName>
    </submittedName>
</protein>
<dbReference type="RefSeq" id="WP_188860655.1">
    <property type="nucleotide sequence ID" value="NZ_BMLT01000005.1"/>
</dbReference>
<comment type="caution">
    <text evidence="3">The sequence shown here is derived from an EMBL/GenBank/DDBJ whole genome shotgun (WGS) entry which is preliminary data.</text>
</comment>
<evidence type="ECO:0000256" key="1">
    <source>
        <dbReference type="ARBA" id="ARBA00022729"/>
    </source>
</evidence>
<evidence type="ECO:0000313" key="4">
    <source>
        <dbReference type="Proteomes" id="UP000599578"/>
    </source>
</evidence>
<feature type="chain" id="PRO_5037597683" evidence="2">
    <location>
        <begin position="22"/>
        <end position="350"/>
    </location>
</feature>
<dbReference type="SUPFAM" id="SSF53850">
    <property type="entry name" value="Periplasmic binding protein-like II"/>
    <property type="match status" value="1"/>
</dbReference>
<evidence type="ECO:0000313" key="3">
    <source>
        <dbReference type="EMBL" id="GGO81931.1"/>
    </source>
</evidence>
<dbReference type="PANTHER" id="PTHR30006:SF25">
    <property type="entry name" value="PHOSPHOGLYCERATE TRANSPORT REGULATORY PROTEIN PGTC"/>
    <property type="match status" value="1"/>
</dbReference>
<proteinExistence type="predicted"/>
<dbReference type="AlphaFoldDB" id="A0A917ZFQ1"/>
<gene>
    <name evidence="3" type="ORF">GCM10011348_22080</name>
</gene>
<accession>A0A917ZFQ1</accession>
<organism evidence="3 4">
    <name type="scientific">Marinobacterium nitratireducens</name>
    <dbReference type="NCBI Taxonomy" id="518897"/>
    <lineage>
        <taxon>Bacteria</taxon>
        <taxon>Pseudomonadati</taxon>
        <taxon>Pseudomonadota</taxon>
        <taxon>Gammaproteobacteria</taxon>
        <taxon>Oceanospirillales</taxon>
        <taxon>Oceanospirillaceae</taxon>
        <taxon>Marinobacterium</taxon>
    </lineage>
</organism>
<dbReference type="EMBL" id="BMLT01000005">
    <property type="protein sequence ID" value="GGO81931.1"/>
    <property type="molecule type" value="Genomic_DNA"/>
</dbReference>
<feature type="signal peptide" evidence="2">
    <location>
        <begin position="1"/>
        <end position="21"/>
    </location>
</feature>
<keyword evidence="1 2" id="KW-0732">Signal</keyword>
<dbReference type="Proteomes" id="UP000599578">
    <property type="component" value="Unassembled WGS sequence"/>
</dbReference>
<dbReference type="PANTHER" id="PTHR30006">
    <property type="entry name" value="THIAMINE-BINDING PERIPLASMIC PROTEIN-RELATED"/>
    <property type="match status" value="1"/>
</dbReference>
<dbReference type="Gene3D" id="3.40.190.10">
    <property type="entry name" value="Periplasmic binding protein-like II"/>
    <property type="match status" value="2"/>
</dbReference>
<keyword evidence="4" id="KW-1185">Reference proteome</keyword>
<reference evidence="3 4" key="1">
    <citation type="journal article" date="2014" name="Int. J. Syst. Evol. Microbiol.">
        <title>Complete genome sequence of Corynebacterium casei LMG S-19264T (=DSM 44701T), isolated from a smear-ripened cheese.</title>
        <authorList>
            <consortium name="US DOE Joint Genome Institute (JGI-PGF)"/>
            <person name="Walter F."/>
            <person name="Albersmeier A."/>
            <person name="Kalinowski J."/>
            <person name="Ruckert C."/>
        </authorList>
    </citation>
    <scope>NUCLEOTIDE SEQUENCE [LARGE SCALE GENOMIC DNA]</scope>
    <source>
        <strain evidence="3 4">CGMCC 1.7286</strain>
    </source>
</reference>